<organism evidence="3 4">
    <name type="scientific">Gimesia maris</name>
    <dbReference type="NCBI Taxonomy" id="122"/>
    <lineage>
        <taxon>Bacteria</taxon>
        <taxon>Pseudomonadati</taxon>
        <taxon>Planctomycetota</taxon>
        <taxon>Planctomycetia</taxon>
        <taxon>Planctomycetales</taxon>
        <taxon>Planctomycetaceae</taxon>
        <taxon>Gimesia</taxon>
    </lineage>
</organism>
<dbReference type="PRINTS" id="PR00081">
    <property type="entry name" value="GDHRDH"/>
</dbReference>
<dbReference type="Gene3D" id="3.40.50.720">
    <property type="entry name" value="NAD(P)-binding Rossmann-like Domain"/>
    <property type="match status" value="1"/>
</dbReference>
<comment type="caution">
    <text evidence="3">The sequence shown here is derived from an EMBL/GenBank/DDBJ whole genome shotgun (WGS) entry which is preliminary data.</text>
</comment>
<evidence type="ECO:0000313" key="3">
    <source>
        <dbReference type="EMBL" id="HCO27649.1"/>
    </source>
</evidence>
<proteinExistence type="inferred from homology"/>
<comment type="similarity">
    <text evidence="1 2">Belongs to the short-chain dehydrogenases/reductases (SDR) family.</text>
</comment>
<dbReference type="AlphaFoldDB" id="A0A3D3RFQ0"/>
<gene>
    <name evidence="3" type="ORF">DIT97_33340</name>
</gene>
<dbReference type="InterPro" id="IPR002347">
    <property type="entry name" value="SDR_fam"/>
</dbReference>
<reference evidence="3 4" key="1">
    <citation type="journal article" date="2018" name="Nat. Biotechnol.">
        <title>A standardized bacterial taxonomy based on genome phylogeny substantially revises the tree of life.</title>
        <authorList>
            <person name="Parks D.H."/>
            <person name="Chuvochina M."/>
            <person name="Waite D.W."/>
            <person name="Rinke C."/>
            <person name="Skarshewski A."/>
            <person name="Chaumeil P.A."/>
            <person name="Hugenholtz P."/>
        </authorList>
    </citation>
    <scope>NUCLEOTIDE SEQUENCE [LARGE SCALE GENOMIC DNA]</scope>
    <source>
        <strain evidence="3">UBA9375</strain>
    </source>
</reference>
<dbReference type="PRINTS" id="PR00080">
    <property type="entry name" value="SDRFAMILY"/>
</dbReference>
<dbReference type="CDD" id="cd05233">
    <property type="entry name" value="SDR_c"/>
    <property type="match status" value="1"/>
</dbReference>
<evidence type="ECO:0000313" key="4">
    <source>
        <dbReference type="Proteomes" id="UP000263642"/>
    </source>
</evidence>
<dbReference type="Proteomes" id="UP000263642">
    <property type="component" value="Unassembled WGS sequence"/>
</dbReference>
<accession>A0A3D3RFQ0</accession>
<dbReference type="FunFam" id="3.40.50.720:FF:000084">
    <property type="entry name" value="Short-chain dehydrogenase reductase"/>
    <property type="match status" value="1"/>
</dbReference>
<name>A0A3D3RFQ0_9PLAN</name>
<sequence length="264" mass="28067">MDLQLTGKTAVVTGSTSGIGQAIAQTLVNEGATVVINGRDADRTKEAANAIQGPGKAVPVHGDVGSADGVAEFLERLNAVSDVDILVNNAGIFQPMPFFEIPDAEWSRFFEINVMSGIRLSRALAPGMQERGWGRIIFISSESGISIPDEMVHYGMTKTAQLSVMRGLAKTLRGTGVNVNAVLPGPTWTEGVAEFVAQLAEDEGMSAEEMRKQFIRRFRPDSLIERFIEPTEIAAMVAYAVSPVSSATTGAALRVEGGLVDDLG</sequence>
<dbReference type="Pfam" id="PF00106">
    <property type="entry name" value="adh_short"/>
    <property type="match status" value="1"/>
</dbReference>
<dbReference type="InterPro" id="IPR050259">
    <property type="entry name" value="SDR"/>
</dbReference>
<evidence type="ECO:0000256" key="2">
    <source>
        <dbReference type="RuleBase" id="RU000363"/>
    </source>
</evidence>
<dbReference type="PANTHER" id="PTHR42879">
    <property type="entry name" value="3-OXOACYL-(ACYL-CARRIER-PROTEIN) REDUCTASE"/>
    <property type="match status" value="1"/>
</dbReference>
<protein>
    <submittedName>
        <fullName evidence="3">Oxidoreductase</fullName>
    </submittedName>
</protein>
<evidence type="ECO:0000256" key="1">
    <source>
        <dbReference type="ARBA" id="ARBA00006484"/>
    </source>
</evidence>
<dbReference type="InterPro" id="IPR036291">
    <property type="entry name" value="NAD(P)-bd_dom_sf"/>
</dbReference>
<dbReference type="EMBL" id="DQAY01000203">
    <property type="protein sequence ID" value="HCO27649.1"/>
    <property type="molecule type" value="Genomic_DNA"/>
</dbReference>
<dbReference type="SUPFAM" id="SSF51735">
    <property type="entry name" value="NAD(P)-binding Rossmann-fold domains"/>
    <property type="match status" value="1"/>
</dbReference>